<name>A0A3P7NVJ8_DIBLA</name>
<evidence type="ECO:0000256" key="6">
    <source>
        <dbReference type="ARBA" id="ARBA00022840"/>
    </source>
</evidence>
<evidence type="ECO:0000256" key="4">
    <source>
        <dbReference type="ARBA" id="ARBA00022701"/>
    </source>
</evidence>
<dbReference type="AlphaFoldDB" id="A0A3P7NVJ8"/>
<evidence type="ECO:0000256" key="5">
    <source>
        <dbReference type="ARBA" id="ARBA00022741"/>
    </source>
</evidence>
<keyword evidence="10" id="KW-0505">Motor protein</keyword>
<dbReference type="Pfam" id="PF12781">
    <property type="entry name" value="AAA_9"/>
    <property type="match status" value="1"/>
</dbReference>
<sequence>MIITTANNRRVLKETEDRILVTLSESEGNILENESAIKILDSSKAISDDILKKQAAIQHTSEAQVFASVAEDTQKKIDGARMDYSPIAKHSAILFFSIADLPNIDPMYQYSLTWFVNLYINAIQDSNKSKILERRLRYLREHFEYSLYVNVCRGLFEQHRIFCFYRTALFPLQIPSIPLLLLLLLHLHHPPPSNKSKILEKRIRYLIDYFTYSLYVNVCRSLFEMHKLLFSLILCSQLMMAKKDLNPNEFLFFLTGGVGLENKLANPSGGWLPDKGWDELCRLADIEVFKGINEHLRDNLPVWKKFYDSKSPETTPLPEPWQQNLDQFRRLIVLRCIRPDKVSLPSRTQVLTTNQHVFC</sequence>
<dbReference type="InterPro" id="IPR026983">
    <property type="entry name" value="DHC"/>
</dbReference>
<evidence type="ECO:0000256" key="7">
    <source>
        <dbReference type="ARBA" id="ARBA00023017"/>
    </source>
</evidence>
<dbReference type="PANTHER" id="PTHR22878:SF70">
    <property type="entry name" value="DYNEIN HEAVY CHAIN 2, AXONEMAL"/>
    <property type="match status" value="1"/>
</dbReference>
<evidence type="ECO:0000256" key="8">
    <source>
        <dbReference type="ARBA" id="ARBA00023054"/>
    </source>
</evidence>
<keyword evidence="4" id="KW-0493">Microtubule</keyword>
<dbReference type="InterPro" id="IPR035706">
    <property type="entry name" value="AAA_9"/>
</dbReference>
<evidence type="ECO:0000256" key="11">
    <source>
        <dbReference type="ARBA" id="ARBA00023212"/>
    </source>
</evidence>
<keyword evidence="9" id="KW-0969">Cilium</keyword>
<dbReference type="GO" id="GO:0045505">
    <property type="term" value="F:dynein intermediate chain binding"/>
    <property type="evidence" value="ECO:0007669"/>
    <property type="project" value="InterPro"/>
</dbReference>
<keyword evidence="15" id="KW-1185">Reference proteome</keyword>
<keyword evidence="12" id="KW-0966">Cell projection</keyword>
<protein>
    <recommendedName>
        <fullName evidence="13">Dynein heavy chain ATP-binding dynein motor region domain-containing protein</fullName>
    </recommendedName>
</protein>
<keyword evidence="5" id="KW-0547">Nucleotide-binding</keyword>
<evidence type="ECO:0000256" key="3">
    <source>
        <dbReference type="ARBA" id="ARBA00022490"/>
    </source>
</evidence>
<gene>
    <name evidence="14" type="ORF">DILT_LOCUS5387</name>
</gene>
<comment type="similarity">
    <text evidence="2">Belongs to the dynein heavy chain family.</text>
</comment>
<dbReference type="GO" id="GO:0005930">
    <property type="term" value="C:axoneme"/>
    <property type="evidence" value="ECO:0007669"/>
    <property type="project" value="UniProtKB-SubCell"/>
</dbReference>
<dbReference type="OrthoDB" id="6264521at2759"/>
<dbReference type="PANTHER" id="PTHR22878">
    <property type="entry name" value="DYNEIN HEAVY CHAIN 6, AXONEMAL-LIKE-RELATED"/>
    <property type="match status" value="1"/>
</dbReference>
<evidence type="ECO:0000259" key="13">
    <source>
        <dbReference type="Pfam" id="PF12781"/>
    </source>
</evidence>
<evidence type="ECO:0000256" key="12">
    <source>
        <dbReference type="ARBA" id="ARBA00023273"/>
    </source>
</evidence>
<dbReference type="GO" id="GO:0005524">
    <property type="term" value="F:ATP binding"/>
    <property type="evidence" value="ECO:0007669"/>
    <property type="project" value="UniProtKB-KW"/>
</dbReference>
<evidence type="ECO:0000256" key="9">
    <source>
        <dbReference type="ARBA" id="ARBA00023069"/>
    </source>
</evidence>
<organism evidence="14 15">
    <name type="scientific">Dibothriocephalus latus</name>
    <name type="common">Fish tapeworm</name>
    <name type="synonym">Diphyllobothrium latum</name>
    <dbReference type="NCBI Taxonomy" id="60516"/>
    <lineage>
        <taxon>Eukaryota</taxon>
        <taxon>Metazoa</taxon>
        <taxon>Spiralia</taxon>
        <taxon>Lophotrochozoa</taxon>
        <taxon>Platyhelminthes</taxon>
        <taxon>Cestoda</taxon>
        <taxon>Eucestoda</taxon>
        <taxon>Diphyllobothriidea</taxon>
        <taxon>Diphyllobothriidae</taxon>
        <taxon>Dibothriocephalus</taxon>
    </lineage>
</organism>
<evidence type="ECO:0000256" key="10">
    <source>
        <dbReference type="ARBA" id="ARBA00023175"/>
    </source>
</evidence>
<keyword evidence="7" id="KW-0243">Dynein</keyword>
<dbReference type="FunFam" id="1.10.8.1220:FF:000001">
    <property type="entry name" value="Dynein axonemal heavy chain 5"/>
    <property type="match status" value="1"/>
</dbReference>
<evidence type="ECO:0000256" key="2">
    <source>
        <dbReference type="ARBA" id="ARBA00008887"/>
    </source>
</evidence>
<keyword evidence="11" id="KW-0206">Cytoskeleton</keyword>
<dbReference type="Gene3D" id="1.10.8.1220">
    <property type="match status" value="2"/>
</dbReference>
<dbReference type="Proteomes" id="UP000281553">
    <property type="component" value="Unassembled WGS sequence"/>
</dbReference>
<reference evidence="14 15" key="1">
    <citation type="submission" date="2018-11" db="EMBL/GenBank/DDBJ databases">
        <authorList>
            <consortium name="Pathogen Informatics"/>
        </authorList>
    </citation>
    <scope>NUCLEOTIDE SEQUENCE [LARGE SCALE GENOMIC DNA]</scope>
</reference>
<evidence type="ECO:0000313" key="15">
    <source>
        <dbReference type="Proteomes" id="UP000281553"/>
    </source>
</evidence>
<accession>A0A3P7NVJ8</accession>
<dbReference type="GO" id="GO:0007018">
    <property type="term" value="P:microtubule-based movement"/>
    <property type="evidence" value="ECO:0007669"/>
    <property type="project" value="InterPro"/>
</dbReference>
<keyword evidence="3" id="KW-0963">Cytoplasm</keyword>
<dbReference type="Gene3D" id="6.10.140.1060">
    <property type="match status" value="1"/>
</dbReference>
<proteinExistence type="inferred from homology"/>
<keyword evidence="6" id="KW-0067">ATP-binding</keyword>
<keyword evidence="8" id="KW-0175">Coiled coil</keyword>
<dbReference type="GO" id="GO:0005874">
    <property type="term" value="C:microtubule"/>
    <property type="evidence" value="ECO:0007669"/>
    <property type="project" value="UniProtKB-KW"/>
</dbReference>
<comment type="subcellular location">
    <subcellularLocation>
        <location evidence="1">Cytoplasm</location>
        <location evidence="1">Cytoskeleton</location>
        <location evidence="1">Cilium axoneme</location>
    </subcellularLocation>
</comment>
<feature type="domain" description="Dynein heavy chain ATP-binding dynein motor region" evidence="13">
    <location>
        <begin position="3"/>
        <end position="50"/>
    </location>
</feature>
<dbReference type="GO" id="GO:0051959">
    <property type="term" value="F:dynein light intermediate chain binding"/>
    <property type="evidence" value="ECO:0007669"/>
    <property type="project" value="InterPro"/>
</dbReference>
<dbReference type="GO" id="GO:0030286">
    <property type="term" value="C:dynein complex"/>
    <property type="evidence" value="ECO:0007669"/>
    <property type="project" value="UniProtKB-KW"/>
</dbReference>
<evidence type="ECO:0000313" key="14">
    <source>
        <dbReference type="EMBL" id="VDN09556.1"/>
    </source>
</evidence>
<evidence type="ECO:0000256" key="1">
    <source>
        <dbReference type="ARBA" id="ARBA00004430"/>
    </source>
</evidence>
<dbReference type="EMBL" id="UYRU01047307">
    <property type="protein sequence ID" value="VDN09556.1"/>
    <property type="molecule type" value="Genomic_DNA"/>
</dbReference>